<dbReference type="EMBL" id="FNVT01000013">
    <property type="protein sequence ID" value="SEG99544.1"/>
    <property type="molecule type" value="Genomic_DNA"/>
</dbReference>
<proteinExistence type="predicted"/>
<reference evidence="1 2" key="1">
    <citation type="submission" date="2016-10" db="EMBL/GenBank/DDBJ databases">
        <authorList>
            <person name="de Groot N.N."/>
        </authorList>
    </citation>
    <scope>NUCLEOTIDE SEQUENCE [LARGE SCALE GENOMIC DNA]</scope>
    <source>
        <strain evidence="1 2">CGMCC 4.7037</strain>
    </source>
</reference>
<evidence type="ECO:0000313" key="1">
    <source>
        <dbReference type="EMBL" id="SEG99544.1"/>
    </source>
</evidence>
<protein>
    <submittedName>
        <fullName evidence="1">Uncharacterized protein</fullName>
    </submittedName>
</protein>
<dbReference type="AlphaFoldDB" id="A0A1H6ES57"/>
<name>A0A1H6ES57_9ACTN</name>
<evidence type="ECO:0000313" key="2">
    <source>
        <dbReference type="Proteomes" id="UP000236732"/>
    </source>
</evidence>
<dbReference type="Proteomes" id="UP000236732">
    <property type="component" value="Unassembled WGS sequence"/>
</dbReference>
<accession>A0A1H6ES57</accession>
<keyword evidence="2" id="KW-1185">Reference proteome</keyword>
<gene>
    <name evidence="1" type="ORF">SAMN05444920_113140</name>
</gene>
<organism evidence="1 2">
    <name type="scientific">Nonomuraea solani</name>
    <dbReference type="NCBI Taxonomy" id="1144553"/>
    <lineage>
        <taxon>Bacteria</taxon>
        <taxon>Bacillati</taxon>
        <taxon>Actinomycetota</taxon>
        <taxon>Actinomycetes</taxon>
        <taxon>Streptosporangiales</taxon>
        <taxon>Streptosporangiaceae</taxon>
        <taxon>Nonomuraea</taxon>
    </lineage>
</organism>
<sequence>MRSFSPRVTRLRFGALVMVGSLMAAGGVIYATPQTAPAVQPVSSPGVPGVQKR</sequence>